<dbReference type="STRING" id="536019.Mesop_6585"/>
<name>F7Y8P6_MESOW</name>
<proteinExistence type="predicted"/>
<gene>
    <name evidence="2" type="ordered locus">Mesop_6585</name>
</gene>
<feature type="region of interest" description="Disordered" evidence="1">
    <location>
        <begin position="133"/>
        <end position="155"/>
    </location>
</feature>
<protein>
    <submittedName>
        <fullName evidence="2">Uncharacterized protein</fullName>
    </submittedName>
</protein>
<dbReference type="KEGG" id="mop:Mesop_6585"/>
<sequence length="239" mass="26988">MPPFDRSQRTPRLTLQILIEPPLPSRLVPSAGSRRPARRYIKVKCSDCRGSVCKLRGAAREERPWRYETSFPSCRPRCASGRLLPCHRCPASRCGYRWPMFRSNHRRGRNIDLGHPSGQLQICNSPSVISRCRNQRDQPRLTKRRDRNPNGSGRMDLLDMKLAKARQNVGRAKLDLERAEELLGDDCGIGISLALCGRIRSAQRRVSEAKRQMMKIDPPARKASARLGAPSRARTGKAG</sequence>
<evidence type="ECO:0000313" key="3">
    <source>
        <dbReference type="Proteomes" id="UP000001623"/>
    </source>
</evidence>
<organism evidence="2 3">
    <name type="scientific">Mesorhizobium opportunistum (strain LMG 24607 / HAMBI 3007 / WSM2075)</name>
    <dbReference type="NCBI Taxonomy" id="536019"/>
    <lineage>
        <taxon>Bacteria</taxon>
        <taxon>Pseudomonadati</taxon>
        <taxon>Pseudomonadota</taxon>
        <taxon>Alphaproteobacteria</taxon>
        <taxon>Hyphomicrobiales</taxon>
        <taxon>Phyllobacteriaceae</taxon>
        <taxon>Mesorhizobium</taxon>
    </lineage>
</organism>
<reference evidence="2 3" key="1">
    <citation type="submission" date="2010-10" db="EMBL/GenBank/DDBJ databases">
        <title>Complete sequence of Mesorhizobium opportunistum WSM2075.</title>
        <authorList>
            <consortium name="US DOE Joint Genome Institute"/>
            <person name="Lucas S."/>
            <person name="Copeland A."/>
            <person name="Lapidus A."/>
            <person name="Cheng J.-F."/>
            <person name="Bruce D."/>
            <person name="Goodwin L."/>
            <person name="Pitluck S."/>
            <person name="Chertkov O."/>
            <person name="Misra M."/>
            <person name="Detter J.C."/>
            <person name="Han C."/>
            <person name="Tapia R."/>
            <person name="Land M."/>
            <person name="Hauser L."/>
            <person name="Kyrpides N."/>
            <person name="Ovchinnikova G."/>
            <person name="Mavrommatis K.M."/>
            <person name="Tiwari R.P."/>
            <person name="Howieson J.G."/>
            <person name="O'Hara G.W."/>
            <person name="Nandasena K.G."/>
            <person name="Woyke T."/>
        </authorList>
    </citation>
    <scope>NUCLEOTIDE SEQUENCE [LARGE SCALE GENOMIC DNA]</scope>
    <source>
        <strain evidence="3">LMG 24607 / HAMBI 3007 / WSM2075</strain>
    </source>
</reference>
<dbReference type="EMBL" id="CP002279">
    <property type="protein sequence ID" value="AEH90907.1"/>
    <property type="molecule type" value="Genomic_DNA"/>
</dbReference>
<dbReference type="HOGENOM" id="CLU_1159995_0_0_5"/>
<feature type="region of interest" description="Disordered" evidence="1">
    <location>
        <begin position="210"/>
        <end position="239"/>
    </location>
</feature>
<evidence type="ECO:0000256" key="1">
    <source>
        <dbReference type="SAM" id="MobiDB-lite"/>
    </source>
</evidence>
<dbReference type="Proteomes" id="UP000001623">
    <property type="component" value="Chromosome"/>
</dbReference>
<dbReference type="AlphaFoldDB" id="F7Y8P6"/>
<evidence type="ECO:0000313" key="2">
    <source>
        <dbReference type="EMBL" id="AEH90907.1"/>
    </source>
</evidence>
<accession>F7Y8P6</accession>